<dbReference type="RefSeq" id="WP_120257246.1">
    <property type="nucleotide sequence ID" value="NZ_RAPY01000001.1"/>
</dbReference>
<dbReference type="InterPro" id="IPR050330">
    <property type="entry name" value="Bact_OuterMem_StrucFunc"/>
</dbReference>
<comment type="caution">
    <text evidence="3">The sequence shown here is derived from an EMBL/GenBank/DDBJ whole genome shotgun (WGS) entry which is preliminary data.</text>
</comment>
<evidence type="ECO:0000313" key="4">
    <source>
        <dbReference type="Proteomes" id="UP000286246"/>
    </source>
</evidence>
<evidence type="ECO:0000313" key="3">
    <source>
        <dbReference type="EMBL" id="RKE55466.1"/>
    </source>
</evidence>
<accession>A0A420BFJ6</accession>
<dbReference type="EMBL" id="RAPY01000001">
    <property type="protein sequence ID" value="RKE55466.1"/>
    <property type="molecule type" value="Genomic_DNA"/>
</dbReference>
<dbReference type="GO" id="GO:0016020">
    <property type="term" value="C:membrane"/>
    <property type="evidence" value="ECO:0007669"/>
    <property type="project" value="UniProtKB-UniRule"/>
</dbReference>
<name>A0A420BFJ6_SPHD1</name>
<feature type="domain" description="OmpA-like" evidence="2">
    <location>
        <begin position="307"/>
        <end position="427"/>
    </location>
</feature>
<sequence length="993" mass="112309">MAKKGVKKIDVAPGTALINRSATTIVIPADKAVKFQVVDWFPDTSEAQKKGDVFWIRQSEDRGVDYFKEKKKYNDYSLYIPKSLAGGTRFYLEASLTGFKDRETTGVFVRAYAPYRLVKSSWKENTPNNNLQIHNGNPTKFNRPLLLNLVLEGVNGYECIVEIYNCEANVFSATDDQLVGSYTQVVKDGELNLEISAAETLQWKTKMGFKKPKERFYIMIRVKGQTGYIKDTTKKGDQRHAIHLYILNQVGVWLQPIMPASNKVVTVNEQEAKPQKNDHCKFQTISVHDRDKVAILFNEKDPKTFAVSEKTYRFSFDVFYGTDQFEVPDNSKPVLNNIVKFLKNNPQIAAKVESYADIRNTEDYNFKLTDKRANHILSYLYTNGVVNKLTVGSYGESRAKKFEYLTNEDRPIHKINRKTAISFDLKNLKRIFYNTILPNMEDQTDLAIYVKGFDTAGCLFKGDKKHDKSKAKYLELVNINQNREAVKNIDIAGEKMNIKVFSFEAGMFPTQVALTPNRYELRINSCAYFPDKTQTTIVVNAFTDAVWIIHAVYDYTGKYPLVCRGVSVDTPIVRGIAGLMEKAQPYIDMYLKVLNYFPMMGPLQGELLKLILEYFKSEAEMYGLGYGKKWNFSGGKFNKDESYAQGNQDLVEKGILTLTILVMIVEIIIAVLTMGESAATKLPKLKKLAKGLKKVQDASKQVTDLGFDFIFPKVAFTYGSYLEKVNKIVHFVTQFNIKADPVIGIKFDKKLGLKDLLTNSFIQNDKDLAESLKKEKINKDDLLKDNLEKAGRNKLGGKLKDGIGEGFQTLLDKAGIDAKISIFFSGEIKQEYQLKVSAPASYEQYDGKVEVKNQLVSGFNNSAGKSIGESSIKMKGQLEAKGRVYLVGCVPIDPFSAQRYFGNFATRIDAYLAASMESHFNHTRTWSAGDREGLYYQDTIYFSGIKGSVQLGVDSNRGSDDSWDAANKKANLVNTEFNLFGEHTFKMPKIQFL</sequence>
<evidence type="ECO:0000256" key="1">
    <source>
        <dbReference type="PROSITE-ProRule" id="PRU00473"/>
    </source>
</evidence>
<dbReference type="OrthoDB" id="719419at2"/>
<keyword evidence="1" id="KW-0472">Membrane</keyword>
<dbReference type="Proteomes" id="UP000286246">
    <property type="component" value="Unassembled WGS sequence"/>
</dbReference>
<gene>
    <name evidence="3" type="ORF">DFQ12_0298</name>
</gene>
<proteinExistence type="predicted"/>
<keyword evidence="4" id="KW-1185">Reference proteome</keyword>
<dbReference type="InterPro" id="IPR006665">
    <property type="entry name" value="OmpA-like"/>
</dbReference>
<evidence type="ECO:0000259" key="2">
    <source>
        <dbReference type="PROSITE" id="PS51123"/>
    </source>
</evidence>
<dbReference type="Gene3D" id="3.30.1330.60">
    <property type="entry name" value="OmpA-like domain"/>
    <property type="match status" value="1"/>
</dbReference>
<dbReference type="PROSITE" id="PS51123">
    <property type="entry name" value="OMPA_2"/>
    <property type="match status" value="1"/>
</dbReference>
<reference evidence="3 4" key="1">
    <citation type="submission" date="2018-09" db="EMBL/GenBank/DDBJ databases">
        <title>Genomic Encyclopedia of Type Strains, Phase III (KMG-III): the genomes of soil and plant-associated and newly described type strains.</title>
        <authorList>
            <person name="Whitman W."/>
        </authorList>
    </citation>
    <scope>NUCLEOTIDE SEQUENCE [LARGE SCALE GENOMIC DNA]</scope>
    <source>
        <strain evidence="3 4">CECT 7938</strain>
    </source>
</reference>
<dbReference type="PANTHER" id="PTHR30329:SF21">
    <property type="entry name" value="LIPOPROTEIN YIAD-RELATED"/>
    <property type="match status" value="1"/>
</dbReference>
<dbReference type="SUPFAM" id="SSF103088">
    <property type="entry name" value="OmpA-like"/>
    <property type="match status" value="1"/>
</dbReference>
<dbReference type="AlphaFoldDB" id="A0A420BFJ6"/>
<organism evidence="3 4">
    <name type="scientific">Sphingobacterium detergens</name>
    <dbReference type="NCBI Taxonomy" id="1145106"/>
    <lineage>
        <taxon>Bacteria</taxon>
        <taxon>Pseudomonadati</taxon>
        <taxon>Bacteroidota</taxon>
        <taxon>Sphingobacteriia</taxon>
        <taxon>Sphingobacteriales</taxon>
        <taxon>Sphingobacteriaceae</taxon>
        <taxon>Sphingobacterium</taxon>
    </lineage>
</organism>
<protein>
    <submittedName>
        <fullName evidence="3">OmpA family protein</fullName>
    </submittedName>
</protein>
<dbReference type="InterPro" id="IPR036737">
    <property type="entry name" value="OmpA-like_sf"/>
</dbReference>
<dbReference type="Pfam" id="PF00691">
    <property type="entry name" value="OmpA"/>
    <property type="match status" value="1"/>
</dbReference>
<dbReference type="CDD" id="cd07185">
    <property type="entry name" value="OmpA_C-like"/>
    <property type="match status" value="1"/>
</dbReference>
<dbReference type="PANTHER" id="PTHR30329">
    <property type="entry name" value="STATOR ELEMENT OF FLAGELLAR MOTOR COMPLEX"/>
    <property type="match status" value="1"/>
</dbReference>